<organism evidence="2 3">
    <name type="scientific">Penicillium desertorum</name>
    <dbReference type="NCBI Taxonomy" id="1303715"/>
    <lineage>
        <taxon>Eukaryota</taxon>
        <taxon>Fungi</taxon>
        <taxon>Dikarya</taxon>
        <taxon>Ascomycota</taxon>
        <taxon>Pezizomycotina</taxon>
        <taxon>Eurotiomycetes</taxon>
        <taxon>Eurotiomycetidae</taxon>
        <taxon>Eurotiales</taxon>
        <taxon>Aspergillaceae</taxon>
        <taxon>Penicillium</taxon>
    </lineage>
</organism>
<sequence>MTTTGRHGIRGQATESHSVTPGLCSVTSDRADGAGHAASRVHRHFTDVKEAGGIRAKQGPLAEEN</sequence>
<name>A0A9W9WHX6_9EURO</name>
<evidence type="ECO:0000256" key="1">
    <source>
        <dbReference type="SAM" id="MobiDB-lite"/>
    </source>
</evidence>
<dbReference type="AlphaFoldDB" id="A0A9W9WHX6"/>
<gene>
    <name evidence="2" type="ORF">N7530_009149</name>
</gene>
<evidence type="ECO:0000313" key="2">
    <source>
        <dbReference type="EMBL" id="KAJ5465362.1"/>
    </source>
</evidence>
<keyword evidence="3" id="KW-1185">Reference proteome</keyword>
<dbReference type="EMBL" id="JAPWDO010000006">
    <property type="protein sequence ID" value="KAJ5465362.1"/>
    <property type="molecule type" value="Genomic_DNA"/>
</dbReference>
<evidence type="ECO:0000313" key="3">
    <source>
        <dbReference type="Proteomes" id="UP001147760"/>
    </source>
</evidence>
<protein>
    <submittedName>
        <fullName evidence="2">Uncharacterized protein</fullName>
    </submittedName>
</protein>
<accession>A0A9W9WHX6</accession>
<reference evidence="2" key="2">
    <citation type="journal article" date="2023" name="IMA Fungus">
        <title>Comparative genomic study of the Penicillium genus elucidates a diverse pangenome and 15 lateral gene transfer events.</title>
        <authorList>
            <person name="Petersen C."/>
            <person name="Sorensen T."/>
            <person name="Nielsen M.R."/>
            <person name="Sondergaard T.E."/>
            <person name="Sorensen J.L."/>
            <person name="Fitzpatrick D.A."/>
            <person name="Frisvad J.C."/>
            <person name="Nielsen K.L."/>
        </authorList>
    </citation>
    <scope>NUCLEOTIDE SEQUENCE</scope>
    <source>
        <strain evidence="2">IBT 17660</strain>
    </source>
</reference>
<comment type="caution">
    <text evidence="2">The sequence shown here is derived from an EMBL/GenBank/DDBJ whole genome shotgun (WGS) entry which is preliminary data.</text>
</comment>
<proteinExistence type="predicted"/>
<dbReference type="Proteomes" id="UP001147760">
    <property type="component" value="Unassembled WGS sequence"/>
</dbReference>
<reference evidence="2" key="1">
    <citation type="submission" date="2022-12" db="EMBL/GenBank/DDBJ databases">
        <authorList>
            <person name="Petersen C."/>
        </authorList>
    </citation>
    <scope>NUCLEOTIDE SEQUENCE</scope>
    <source>
        <strain evidence="2">IBT 17660</strain>
    </source>
</reference>
<feature type="region of interest" description="Disordered" evidence="1">
    <location>
        <begin position="1"/>
        <end position="65"/>
    </location>
</feature>